<organism evidence="4 5">
    <name type="scientific">Daucus carota subsp. sativus</name>
    <name type="common">Carrot</name>
    <dbReference type="NCBI Taxonomy" id="79200"/>
    <lineage>
        <taxon>Eukaryota</taxon>
        <taxon>Viridiplantae</taxon>
        <taxon>Streptophyta</taxon>
        <taxon>Embryophyta</taxon>
        <taxon>Tracheophyta</taxon>
        <taxon>Spermatophyta</taxon>
        <taxon>Magnoliopsida</taxon>
        <taxon>eudicotyledons</taxon>
        <taxon>Gunneridae</taxon>
        <taxon>Pentapetalae</taxon>
        <taxon>asterids</taxon>
        <taxon>campanulids</taxon>
        <taxon>Apiales</taxon>
        <taxon>Apiaceae</taxon>
        <taxon>Apioideae</taxon>
        <taxon>Scandiceae</taxon>
        <taxon>Daucinae</taxon>
        <taxon>Daucus</taxon>
        <taxon>Daucus sect. Daucus</taxon>
    </lineage>
</organism>
<evidence type="ECO:0000313" key="4">
    <source>
        <dbReference type="EMBL" id="WOG97067.1"/>
    </source>
</evidence>
<evidence type="ECO:0000256" key="2">
    <source>
        <dbReference type="SAM" id="MobiDB-lite"/>
    </source>
</evidence>
<reference evidence="4" key="2">
    <citation type="submission" date="2022-03" db="EMBL/GenBank/DDBJ databases">
        <title>Draft title - Genomic analysis of global carrot germplasm unveils the trajectory of domestication and the origin of high carotenoid orange carrot.</title>
        <authorList>
            <person name="Iorizzo M."/>
            <person name="Ellison S."/>
            <person name="Senalik D."/>
            <person name="Macko-Podgorni A."/>
            <person name="Grzebelus D."/>
            <person name="Bostan H."/>
            <person name="Rolling W."/>
            <person name="Curaba J."/>
            <person name="Simon P."/>
        </authorList>
    </citation>
    <scope>NUCLEOTIDE SEQUENCE</scope>
    <source>
        <tissue evidence="4">Leaf</tissue>
    </source>
</reference>
<reference evidence="4" key="1">
    <citation type="journal article" date="2016" name="Nat. Genet.">
        <title>A high-quality carrot genome assembly provides new insights into carotenoid accumulation and asterid genome evolution.</title>
        <authorList>
            <person name="Iorizzo M."/>
            <person name="Ellison S."/>
            <person name="Senalik D."/>
            <person name="Zeng P."/>
            <person name="Satapoomin P."/>
            <person name="Huang J."/>
            <person name="Bowman M."/>
            <person name="Iovene M."/>
            <person name="Sanseverino W."/>
            <person name="Cavagnaro P."/>
            <person name="Yildiz M."/>
            <person name="Macko-Podgorni A."/>
            <person name="Moranska E."/>
            <person name="Grzebelus E."/>
            <person name="Grzebelus D."/>
            <person name="Ashrafi H."/>
            <person name="Zheng Z."/>
            <person name="Cheng S."/>
            <person name="Spooner D."/>
            <person name="Van Deynze A."/>
            <person name="Simon P."/>
        </authorList>
    </citation>
    <scope>NUCLEOTIDE SEQUENCE</scope>
    <source>
        <tissue evidence="4">Leaf</tissue>
    </source>
</reference>
<feature type="compositionally biased region" description="Basic and acidic residues" evidence="2">
    <location>
        <begin position="293"/>
        <end position="305"/>
    </location>
</feature>
<name>A0AAF1AXT4_DAUCS</name>
<gene>
    <name evidence="4" type="ORF">DCAR_0416406</name>
</gene>
<keyword evidence="1" id="KW-0175">Coiled coil</keyword>
<evidence type="ECO:0000256" key="1">
    <source>
        <dbReference type="SAM" id="Coils"/>
    </source>
</evidence>
<dbReference type="GO" id="GO:0009507">
    <property type="term" value="C:chloroplast"/>
    <property type="evidence" value="ECO:0007669"/>
    <property type="project" value="UniProtKB-ARBA"/>
</dbReference>
<feature type="compositionally biased region" description="Low complexity" evidence="2">
    <location>
        <begin position="263"/>
        <end position="275"/>
    </location>
</feature>
<dbReference type="PANTHER" id="PTHR47434:SF2">
    <property type="entry name" value="PROTEIN PTST HOMOLOG 3, CHLOROPLASTIC"/>
    <property type="match status" value="1"/>
</dbReference>
<feature type="domain" description="AMP-activated protein kinase glycogen-binding" evidence="3">
    <location>
        <begin position="377"/>
        <end position="467"/>
    </location>
</feature>
<accession>A0AAF1AXT4</accession>
<feature type="region of interest" description="Disordered" evidence="2">
    <location>
        <begin position="238"/>
        <end position="305"/>
    </location>
</feature>
<proteinExistence type="predicted"/>
<evidence type="ECO:0000259" key="3">
    <source>
        <dbReference type="Pfam" id="PF16561"/>
    </source>
</evidence>
<dbReference type="CDD" id="cd02859">
    <property type="entry name" value="E_set_AMPKbeta_like_N"/>
    <property type="match status" value="1"/>
</dbReference>
<dbReference type="SUPFAM" id="SSF81296">
    <property type="entry name" value="E set domains"/>
    <property type="match status" value="1"/>
</dbReference>
<keyword evidence="5" id="KW-1185">Reference proteome</keyword>
<dbReference type="InterPro" id="IPR014756">
    <property type="entry name" value="Ig_E-set"/>
</dbReference>
<evidence type="ECO:0000313" key="5">
    <source>
        <dbReference type="Proteomes" id="UP000077755"/>
    </source>
</evidence>
<dbReference type="Gene3D" id="2.60.40.10">
    <property type="entry name" value="Immunoglobulins"/>
    <property type="match status" value="1"/>
</dbReference>
<sequence length="468" mass="53376">MIINIKQIYQNMNTISKNIIYRILHIIILEWYHNKIKAQVCILIFSGLYNLCVEIDNLIFVWQCRVRKKVRSDEDLCSDIREFMSEFRFPQDHLPSFKELSEHGRQDLAYIVRRRGYKFIKELLATSVNMKTVENDLAGKVDIGAAVNTNQQDEVDDSVEAVNLSSKFPITEDGSDGITYGSEFHMDRKGFTSVESSNESSLQEQVANFIQNGELSMIEAGLICLDSDLSVAEGQTVFESEDTTEELSSNQTDAAKTLDTDNESLSQQVETSSSESSRRKDFFPTDDGLSSADHSDNSDIETRKKENEVEISRLKFILHQKELELSELKQHIEKEKLALSLLQNRAETEISTAQKLVSDKDAELQAAEQALSGLQEVQIQYEGPGESVEVAGSFNGWHQRIKMDPQPSSTPNIVDVMRRRSFTLWRTVLWLYPGTYEIKFIVDGHWKTDPERESVTRGTIHNNILRVN</sequence>
<dbReference type="InterPro" id="IPR032640">
    <property type="entry name" value="AMPK1_CBM"/>
</dbReference>
<feature type="coiled-coil region" evidence="1">
    <location>
        <begin position="318"/>
        <end position="377"/>
    </location>
</feature>
<dbReference type="AlphaFoldDB" id="A0AAF1AXT4"/>
<dbReference type="InterPro" id="IPR013783">
    <property type="entry name" value="Ig-like_fold"/>
</dbReference>
<dbReference type="PANTHER" id="PTHR47434">
    <property type="entry name" value="PROTEIN PTST HOMOLOG 3, CHLOROPLASTIC"/>
    <property type="match status" value="1"/>
</dbReference>
<dbReference type="Pfam" id="PF16561">
    <property type="entry name" value="AMPK1_CBM"/>
    <property type="match status" value="1"/>
</dbReference>
<dbReference type="Proteomes" id="UP000077755">
    <property type="component" value="Chromosome 4"/>
</dbReference>
<dbReference type="EMBL" id="CP093346">
    <property type="protein sequence ID" value="WOG97067.1"/>
    <property type="molecule type" value="Genomic_DNA"/>
</dbReference>
<protein>
    <recommendedName>
        <fullName evidence="3">AMP-activated protein kinase glycogen-binding domain-containing protein</fullName>
    </recommendedName>
</protein>